<feature type="region of interest" description="Disordered" evidence="1">
    <location>
        <begin position="821"/>
        <end position="868"/>
    </location>
</feature>
<feature type="region of interest" description="Disordered" evidence="1">
    <location>
        <begin position="695"/>
        <end position="802"/>
    </location>
</feature>
<feature type="compositionally biased region" description="Low complexity" evidence="1">
    <location>
        <begin position="271"/>
        <end position="282"/>
    </location>
</feature>
<feature type="compositionally biased region" description="Polar residues" evidence="1">
    <location>
        <begin position="71"/>
        <end position="84"/>
    </location>
</feature>
<organism evidence="2 3">
    <name type="scientific">Bimuria novae-zelandiae CBS 107.79</name>
    <dbReference type="NCBI Taxonomy" id="1447943"/>
    <lineage>
        <taxon>Eukaryota</taxon>
        <taxon>Fungi</taxon>
        <taxon>Dikarya</taxon>
        <taxon>Ascomycota</taxon>
        <taxon>Pezizomycotina</taxon>
        <taxon>Dothideomycetes</taxon>
        <taxon>Pleosporomycetidae</taxon>
        <taxon>Pleosporales</taxon>
        <taxon>Massarineae</taxon>
        <taxon>Didymosphaeriaceae</taxon>
        <taxon>Bimuria</taxon>
    </lineage>
</organism>
<feature type="compositionally biased region" description="Basic and acidic residues" evidence="1">
    <location>
        <begin position="1041"/>
        <end position="1067"/>
    </location>
</feature>
<feature type="compositionally biased region" description="Basic and acidic residues" evidence="1">
    <location>
        <begin position="540"/>
        <end position="550"/>
    </location>
</feature>
<feature type="compositionally biased region" description="Polar residues" evidence="1">
    <location>
        <begin position="292"/>
        <end position="302"/>
    </location>
</feature>
<feature type="compositionally biased region" description="Basic and acidic residues" evidence="1">
    <location>
        <begin position="989"/>
        <end position="1015"/>
    </location>
</feature>
<feature type="compositionally biased region" description="Basic and acidic residues" evidence="1">
    <location>
        <begin position="661"/>
        <end position="674"/>
    </location>
</feature>
<feature type="compositionally biased region" description="Polar residues" evidence="1">
    <location>
        <begin position="785"/>
        <end position="797"/>
    </location>
</feature>
<evidence type="ECO:0000313" key="2">
    <source>
        <dbReference type="EMBL" id="KAF1965438.1"/>
    </source>
</evidence>
<feature type="compositionally biased region" description="Basic and acidic residues" evidence="1">
    <location>
        <begin position="1146"/>
        <end position="1155"/>
    </location>
</feature>
<feature type="compositionally biased region" description="Basic and acidic residues" evidence="1">
    <location>
        <begin position="914"/>
        <end position="971"/>
    </location>
</feature>
<feature type="compositionally biased region" description="Basic and acidic residues" evidence="1">
    <location>
        <begin position="517"/>
        <end position="530"/>
    </location>
</feature>
<reference evidence="2" key="1">
    <citation type="journal article" date="2020" name="Stud. Mycol.">
        <title>101 Dothideomycetes genomes: a test case for predicting lifestyles and emergence of pathogens.</title>
        <authorList>
            <person name="Haridas S."/>
            <person name="Albert R."/>
            <person name="Binder M."/>
            <person name="Bloem J."/>
            <person name="Labutti K."/>
            <person name="Salamov A."/>
            <person name="Andreopoulos B."/>
            <person name="Baker S."/>
            <person name="Barry K."/>
            <person name="Bills G."/>
            <person name="Bluhm B."/>
            <person name="Cannon C."/>
            <person name="Castanera R."/>
            <person name="Culley D."/>
            <person name="Daum C."/>
            <person name="Ezra D."/>
            <person name="Gonzalez J."/>
            <person name="Henrissat B."/>
            <person name="Kuo A."/>
            <person name="Liang C."/>
            <person name="Lipzen A."/>
            <person name="Lutzoni F."/>
            <person name="Magnuson J."/>
            <person name="Mondo S."/>
            <person name="Nolan M."/>
            <person name="Ohm R."/>
            <person name="Pangilinan J."/>
            <person name="Park H.-J."/>
            <person name="Ramirez L."/>
            <person name="Alfaro M."/>
            <person name="Sun H."/>
            <person name="Tritt A."/>
            <person name="Yoshinaga Y."/>
            <person name="Zwiers L.-H."/>
            <person name="Turgeon B."/>
            <person name="Goodwin S."/>
            <person name="Spatafora J."/>
            <person name="Crous P."/>
            <person name="Grigoriev I."/>
        </authorList>
    </citation>
    <scope>NUCLEOTIDE SEQUENCE</scope>
    <source>
        <strain evidence="2">CBS 107.79</strain>
    </source>
</reference>
<feature type="compositionally biased region" description="Polar residues" evidence="1">
    <location>
        <begin position="410"/>
        <end position="422"/>
    </location>
</feature>
<dbReference type="Proteomes" id="UP000800036">
    <property type="component" value="Unassembled WGS sequence"/>
</dbReference>
<evidence type="ECO:0000313" key="3">
    <source>
        <dbReference type="Proteomes" id="UP000800036"/>
    </source>
</evidence>
<accession>A0A6A5UL25</accession>
<feature type="compositionally biased region" description="Basic and acidic residues" evidence="1">
    <location>
        <begin position="1093"/>
        <end position="1105"/>
    </location>
</feature>
<gene>
    <name evidence="2" type="ORF">BU23DRAFT_574889</name>
</gene>
<feature type="compositionally biased region" description="Polar residues" evidence="1">
    <location>
        <begin position="700"/>
        <end position="710"/>
    </location>
</feature>
<feature type="region of interest" description="Disordered" evidence="1">
    <location>
        <begin position="882"/>
        <end position="1155"/>
    </location>
</feature>
<evidence type="ECO:0000256" key="1">
    <source>
        <dbReference type="SAM" id="MobiDB-lite"/>
    </source>
</evidence>
<feature type="compositionally biased region" description="Basic and acidic residues" evidence="1">
    <location>
        <begin position="1022"/>
        <end position="1034"/>
    </location>
</feature>
<feature type="region of interest" description="Disordered" evidence="1">
    <location>
        <begin position="192"/>
        <end position="305"/>
    </location>
</feature>
<name>A0A6A5UL25_9PLEO</name>
<dbReference type="AlphaFoldDB" id="A0A6A5UL25"/>
<feature type="region of interest" description="Disordered" evidence="1">
    <location>
        <begin position="319"/>
        <end position="553"/>
    </location>
</feature>
<feature type="compositionally biased region" description="Basic and acidic residues" evidence="1">
    <location>
        <begin position="322"/>
        <end position="338"/>
    </location>
</feature>
<feature type="compositionally biased region" description="Low complexity" evidence="1">
    <location>
        <begin position="89"/>
        <end position="105"/>
    </location>
</feature>
<dbReference type="EMBL" id="ML976762">
    <property type="protein sequence ID" value="KAF1965438.1"/>
    <property type="molecule type" value="Genomic_DNA"/>
</dbReference>
<feature type="region of interest" description="Disordered" evidence="1">
    <location>
        <begin position="1"/>
        <end position="120"/>
    </location>
</feature>
<feature type="compositionally biased region" description="Basic and acidic residues" evidence="1">
    <location>
        <begin position="887"/>
        <end position="901"/>
    </location>
</feature>
<dbReference type="OrthoDB" id="2590867at2759"/>
<feature type="compositionally biased region" description="Polar residues" evidence="1">
    <location>
        <begin position="728"/>
        <end position="737"/>
    </location>
</feature>
<keyword evidence="3" id="KW-1185">Reference proteome</keyword>
<sequence length="1155" mass="123533">MEKIKSVLSHGVGKENDNAHGRHDTPTAAEFDRSNTAALSGEGSHLGGAKQSEHHPIYDQYAKGNNAGEPIQTTDHAPHFSNTPHVPKTTSSYADASSAPSATSSLHPDQYLPAPREDTSTASIKSGVIGFPQGSNDAHAARATNNPFEQRQHGGNQAAPNEDLLGARTCDQTSHLGQGVGLGAGAVGAGALAEHGSRGRPEESNLGGLGETPHINTQRQVSDVPESGRSFPLAGGVTQRAPTTTATSEREPGTKERETRPHEDRGCEGLAGAAATATRASTMPQDDERTEANTQTQASRSANPEALVAATTATAAAYGWGNHDHGGHGHKFEGERLQSPDAPKSDLLFKSGPHVTDTANRLDPHLHIPGEYPSPTPVEEENAPSYLQSKPVAETSPSAFAEPELRHTGSLDQPQSRSAEPTSQHHYDRDAAIAGGVGETGAGAYAAGKHHQKESTDIDQNSFPDEPNPYYSQQIYPRIDTTPRGGFVEQRYDPTASKNRTPRNAALPGDIVNSSRPSEHEAPGERELENKGYPTASQDVKPDSQHHYGRDAALVGASAATTAGLYVSQRDNEPDSGLASSTIGPHKSNVANVLDPRVQPDHNLQKHHYAAPTVEDPAPSTVGPHKSDVANVLDPRVLPDPQKQKAAPKEAQSNQVAPNVPDKDPRREEHHYGRDAAIAGSTGAAGYGAYEVAKTYGEHPSTQPSASMNDQRYDPSAPGAHEPEFPGSQPSHASTQDQQHHYGPDTTIAGGLGAAVGGTYAATREHGGDKQYPGTGGQTLGEQRYNPTASTQQSGVPQGQHHYGRDAAVVGETGVLGAGAYAATHGQDQTQQPLANRAYDQPDTAVHQRYDSAQVPEEDHTKRNAALGTAAGAGALGAGAYGFSQHEAQKEQERLSKEQQKALDNQQKALGKRQVHDQKHHDKLVAAEEKKRQKEAEHKEHEHANQLEKQQKEHDERLAAARVEQERHSQEPEGEGMPEKKHRFLTFLNKKDKDREGSAEHSPRQSRDGPRHSREYAAGAAPDEHEDGRHLGEKHGRHVLHKDPPKGHPSRESLEHSGSVGKREHVGTDGPISDPNMVSRDQPIRPGVYGAHPVEDVTGGHHTVTEPHTGLPMNVERYGDGHGGTDGSQTIPGQHQVPGESATNWEDVRKKDTLY</sequence>
<feature type="region of interest" description="Disordered" evidence="1">
    <location>
        <begin position="566"/>
        <end position="683"/>
    </location>
</feature>
<protein>
    <submittedName>
        <fullName evidence="2">Uncharacterized protein</fullName>
    </submittedName>
</protein>
<feature type="compositionally biased region" description="Basic and acidic residues" evidence="1">
    <location>
        <begin position="248"/>
        <end position="267"/>
    </location>
</feature>
<proteinExistence type="predicted"/>
<feature type="compositionally biased region" description="Basic and acidic residues" evidence="1">
    <location>
        <begin position="12"/>
        <end position="33"/>
    </location>
</feature>